<feature type="region of interest" description="Disordered" evidence="1">
    <location>
        <begin position="249"/>
        <end position="282"/>
    </location>
</feature>
<protein>
    <submittedName>
        <fullName evidence="3">SGNH/GDSL hydrolase family protein</fullName>
    </submittedName>
</protein>
<dbReference type="InterPro" id="IPR036514">
    <property type="entry name" value="SGNH_hydro_sf"/>
</dbReference>
<proteinExistence type="predicted"/>
<organism evidence="3 4">
    <name type="scientific">Brachybacterium equifaecis</name>
    <dbReference type="NCBI Taxonomy" id="2910770"/>
    <lineage>
        <taxon>Bacteria</taxon>
        <taxon>Bacillati</taxon>
        <taxon>Actinomycetota</taxon>
        <taxon>Actinomycetes</taxon>
        <taxon>Micrococcales</taxon>
        <taxon>Dermabacteraceae</taxon>
        <taxon>Brachybacterium</taxon>
    </lineage>
</organism>
<dbReference type="Proteomes" id="UP001203761">
    <property type="component" value="Unassembled WGS sequence"/>
</dbReference>
<comment type="caution">
    <text evidence="3">The sequence shown here is derived from an EMBL/GenBank/DDBJ whole genome shotgun (WGS) entry which is preliminary data.</text>
</comment>
<dbReference type="InterPro" id="IPR053140">
    <property type="entry name" value="GDSL_Rv0518-like"/>
</dbReference>
<reference evidence="3" key="1">
    <citation type="submission" date="2022-02" db="EMBL/GenBank/DDBJ databases">
        <authorList>
            <person name="Lee M."/>
            <person name="Kim S.-J."/>
            <person name="Jung M.-Y."/>
        </authorList>
    </citation>
    <scope>NUCLEOTIDE SEQUENCE</scope>
    <source>
        <strain evidence="3">JHP9</strain>
    </source>
</reference>
<keyword evidence="4" id="KW-1185">Reference proteome</keyword>
<dbReference type="EMBL" id="JAKNCJ010000001">
    <property type="protein sequence ID" value="MCL6422490.1"/>
    <property type="molecule type" value="Genomic_DNA"/>
</dbReference>
<gene>
    <name evidence="3" type="ORF">Bequi_03665</name>
</gene>
<evidence type="ECO:0000259" key="2">
    <source>
        <dbReference type="Pfam" id="PF13472"/>
    </source>
</evidence>
<dbReference type="InterPro" id="IPR013830">
    <property type="entry name" value="SGNH_hydro"/>
</dbReference>
<dbReference type="GO" id="GO:0016787">
    <property type="term" value="F:hydrolase activity"/>
    <property type="evidence" value="ECO:0007669"/>
    <property type="project" value="UniProtKB-KW"/>
</dbReference>
<dbReference type="CDD" id="cd01832">
    <property type="entry name" value="SGNH_hydrolase_like_1"/>
    <property type="match status" value="1"/>
</dbReference>
<name>A0ABT0QXT3_9MICO</name>
<evidence type="ECO:0000313" key="4">
    <source>
        <dbReference type="Proteomes" id="UP001203761"/>
    </source>
</evidence>
<feature type="domain" description="SGNH hydrolase-type esterase" evidence="2">
    <location>
        <begin position="22"/>
        <end position="193"/>
    </location>
</feature>
<dbReference type="RefSeq" id="WP_249736587.1">
    <property type="nucleotide sequence ID" value="NZ_JAKNCJ010000001.1"/>
</dbReference>
<dbReference type="SUPFAM" id="SSF52266">
    <property type="entry name" value="SGNH hydrolase"/>
    <property type="match status" value="1"/>
</dbReference>
<accession>A0ABT0QXT3</accession>
<evidence type="ECO:0000256" key="1">
    <source>
        <dbReference type="SAM" id="MobiDB-lite"/>
    </source>
</evidence>
<dbReference type="PANTHER" id="PTHR43784">
    <property type="entry name" value="GDSL-LIKE LIPASE/ACYLHYDROLASE, PUTATIVE (AFU_ORTHOLOGUE AFUA_2G00820)-RELATED"/>
    <property type="match status" value="1"/>
</dbReference>
<dbReference type="PANTHER" id="PTHR43784:SF2">
    <property type="entry name" value="GDSL-LIKE LIPASE_ACYLHYDROLASE, PUTATIVE (AFU_ORTHOLOGUE AFUA_2G00820)-RELATED"/>
    <property type="match status" value="1"/>
</dbReference>
<dbReference type="Pfam" id="PF13472">
    <property type="entry name" value="Lipase_GDSL_2"/>
    <property type="match status" value="1"/>
</dbReference>
<dbReference type="Gene3D" id="3.40.50.1110">
    <property type="entry name" value="SGNH hydrolase"/>
    <property type="match status" value="1"/>
</dbReference>
<sequence>MSHPVMDGPSADAPQPWRRFVAIGDSFTEGIGDPDPDSPGGNRGWADLVAQELGRGVDGFEYANLAIRGRLHRQILDEQLEPALALRPDLLSICAGGNDVIRGRDPDEIAAALDEAVGSIADAGATVLLWTGPDPGHAAMAHLIRGRVAIFNENLRVVAQRHDAALVDLWALRSLTNPAMWAEDRLHFSPEGHLAIAAHVLDTLGVESTLEPHPLEDPESRPWREARQQDLHWARVHFGPWVLRRLRGQSSGDGLAPKRPLAAPVFGKPMPLGVSATEPEDS</sequence>
<evidence type="ECO:0000313" key="3">
    <source>
        <dbReference type="EMBL" id="MCL6422490.1"/>
    </source>
</evidence>
<keyword evidence="3" id="KW-0378">Hydrolase</keyword>